<keyword evidence="4 6" id="KW-1133">Transmembrane helix</keyword>
<comment type="subcellular location">
    <subcellularLocation>
        <location evidence="1 6">Cell membrane</location>
        <topology evidence="1 6">Multi-pass membrane protein</topology>
    </subcellularLocation>
</comment>
<comment type="function">
    <text evidence="6">Gustatory receptor which mediates acceptance or avoidance behavior, depending on its substrates.</text>
</comment>
<evidence type="ECO:0000256" key="4">
    <source>
        <dbReference type="ARBA" id="ARBA00022989"/>
    </source>
</evidence>
<evidence type="ECO:0000256" key="2">
    <source>
        <dbReference type="ARBA" id="ARBA00022475"/>
    </source>
</evidence>
<dbReference type="InterPro" id="IPR013604">
    <property type="entry name" value="7TM_chemorcpt"/>
</dbReference>
<dbReference type="GO" id="GO:0050909">
    <property type="term" value="P:sensory perception of taste"/>
    <property type="evidence" value="ECO:0007669"/>
    <property type="project" value="InterPro"/>
</dbReference>
<accession>A0A182JBW8</accession>
<keyword evidence="5 6" id="KW-0472">Membrane</keyword>
<name>A0A182JBW8_ANOAO</name>
<reference evidence="7" key="1">
    <citation type="submission" date="2022-08" db="UniProtKB">
        <authorList>
            <consortium name="EnsemblMetazoa"/>
        </authorList>
    </citation>
    <scope>IDENTIFICATION</scope>
    <source>
        <strain evidence="7">EBRO</strain>
    </source>
</reference>
<keyword evidence="3 6" id="KW-0812">Transmembrane</keyword>
<protein>
    <recommendedName>
        <fullName evidence="6">Gustatory receptor</fullName>
    </recommendedName>
</protein>
<proteinExistence type="inferred from homology"/>
<feature type="transmembrane region" description="Helical" evidence="6">
    <location>
        <begin position="54"/>
        <end position="79"/>
    </location>
</feature>
<keyword evidence="6" id="KW-0807">Transducer</keyword>
<comment type="caution">
    <text evidence="6">Lacks conserved residue(s) required for the propagation of feature annotation.</text>
</comment>
<keyword evidence="2 6" id="KW-1003">Cell membrane</keyword>
<dbReference type="AlphaFoldDB" id="A0A182JBW8"/>
<dbReference type="GO" id="GO:0005886">
    <property type="term" value="C:plasma membrane"/>
    <property type="evidence" value="ECO:0007669"/>
    <property type="project" value="UniProtKB-SubCell"/>
</dbReference>
<dbReference type="GO" id="GO:0007165">
    <property type="term" value="P:signal transduction"/>
    <property type="evidence" value="ECO:0007669"/>
    <property type="project" value="UniProtKB-KW"/>
</dbReference>
<comment type="similarity">
    <text evidence="6">Belongs to the insect chemoreceptor superfamily. Gustatory receptor (GR) family.</text>
</comment>
<evidence type="ECO:0000256" key="3">
    <source>
        <dbReference type="ARBA" id="ARBA00022692"/>
    </source>
</evidence>
<sequence length="348" mass="39689">MAWNHTDDEKMRHLLRLTIGPTMRLSQILSVAPYPLSLFQRNYSLASVQVQLVIFVRLLVAIAVAVLTVSSFLVLFFYYPKLLYLPTVPMFIKILYYIGSFLQVLTVGNLLIGCEHRRPQYETYFERALVLVRNTASQGDCQQTVWYRNTIKALLVIYSSVVLMFPFASASVLFDIGTIPYTIVHLVPFTVSALILLQYYCVSVHLSSISRKLNDRLETLAAGTAWGQPETHLKSVYVPHGQDHSFHPVKPGESLFQRIEQLRLLHVQLWEMASVLFDNFSPVIILILVSTFASVNIDLLELYQCAKHATLSPFQLVLKGLYAGIKFFFYFLIAYPNRLNQKEVKNGG</sequence>
<feature type="transmembrane region" description="Helical" evidence="6">
    <location>
        <begin position="153"/>
        <end position="173"/>
    </location>
</feature>
<organism evidence="7">
    <name type="scientific">Anopheles atroparvus</name>
    <name type="common">European mosquito</name>
    <dbReference type="NCBI Taxonomy" id="41427"/>
    <lineage>
        <taxon>Eukaryota</taxon>
        <taxon>Metazoa</taxon>
        <taxon>Ecdysozoa</taxon>
        <taxon>Arthropoda</taxon>
        <taxon>Hexapoda</taxon>
        <taxon>Insecta</taxon>
        <taxon>Pterygota</taxon>
        <taxon>Neoptera</taxon>
        <taxon>Endopterygota</taxon>
        <taxon>Diptera</taxon>
        <taxon>Nematocera</taxon>
        <taxon>Culicoidea</taxon>
        <taxon>Culicidae</taxon>
        <taxon>Anophelinae</taxon>
        <taxon>Anopheles</taxon>
    </lineage>
</organism>
<dbReference type="Pfam" id="PF08395">
    <property type="entry name" value="7tm_7"/>
    <property type="match status" value="1"/>
</dbReference>
<feature type="transmembrane region" description="Helical" evidence="6">
    <location>
        <begin position="275"/>
        <end position="297"/>
    </location>
</feature>
<evidence type="ECO:0000256" key="5">
    <source>
        <dbReference type="ARBA" id="ARBA00023136"/>
    </source>
</evidence>
<feature type="transmembrane region" description="Helical" evidence="6">
    <location>
        <begin position="94"/>
        <end position="112"/>
    </location>
</feature>
<evidence type="ECO:0000256" key="6">
    <source>
        <dbReference type="RuleBase" id="RU363108"/>
    </source>
</evidence>
<feature type="transmembrane region" description="Helical" evidence="6">
    <location>
        <begin position="317"/>
        <end position="335"/>
    </location>
</feature>
<evidence type="ECO:0000313" key="7">
    <source>
        <dbReference type="EnsemblMetazoa" id="AATE015192-PA.1"/>
    </source>
</evidence>
<feature type="transmembrane region" description="Helical" evidence="6">
    <location>
        <begin position="179"/>
        <end position="202"/>
    </location>
</feature>
<dbReference type="EnsemblMetazoa" id="AATE015192-RA">
    <property type="protein sequence ID" value="AATE015192-PA.1"/>
    <property type="gene ID" value="AATE015192"/>
</dbReference>
<keyword evidence="6" id="KW-0675">Receptor</keyword>
<dbReference type="VEuPathDB" id="VectorBase:AATE015192"/>
<evidence type="ECO:0000256" key="1">
    <source>
        <dbReference type="ARBA" id="ARBA00004651"/>
    </source>
</evidence>